<dbReference type="InterPro" id="IPR000277">
    <property type="entry name" value="Cys/Met-Metab_PyrdxlP-dep_enz"/>
</dbReference>
<evidence type="ECO:0000256" key="3">
    <source>
        <dbReference type="ARBA" id="ARBA00022898"/>
    </source>
</evidence>
<name>A0A514LEW5_9BACI</name>
<dbReference type="InterPro" id="IPR006235">
    <property type="entry name" value="OAc-hSer/O-AcSer_sulfhydrylase"/>
</dbReference>
<dbReference type="InterPro" id="IPR054718">
    <property type="entry name" value="YhfS-like_C"/>
</dbReference>
<dbReference type="Proteomes" id="UP000319756">
    <property type="component" value="Chromosome"/>
</dbReference>
<evidence type="ECO:0000256" key="4">
    <source>
        <dbReference type="RuleBase" id="RU362118"/>
    </source>
</evidence>
<dbReference type="Gene3D" id="3.90.1150.130">
    <property type="match status" value="1"/>
</dbReference>
<evidence type="ECO:0000256" key="2">
    <source>
        <dbReference type="ARBA" id="ARBA00022679"/>
    </source>
</evidence>
<dbReference type="GO" id="GO:0006535">
    <property type="term" value="P:cysteine biosynthetic process from serine"/>
    <property type="evidence" value="ECO:0007669"/>
    <property type="project" value="TreeGrafter"/>
</dbReference>
<dbReference type="SUPFAM" id="SSF53383">
    <property type="entry name" value="PLP-dependent transferases"/>
    <property type="match status" value="1"/>
</dbReference>
<dbReference type="KEGG" id="sale:EPH95_03715"/>
<keyword evidence="6" id="KW-0032">Aminotransferase</keyword>
<dbReference type="GO" id="GO:0004124">
    <property type="term" value="F:cysteine synthase activity"/>
    <property type="evidence" value="ECO:0007669"/>
    <property type="project" value="TreeGrafter"/>
</dbReference>
<dbReference type="Gene3D" id="3.40.640.10">
    <property type="entry name" value="Type I PLP-dependent aspartate aminotransferase-like (Major domain)"/>
    <property type="match status" value="1"/>
</dbReference>
<dbReference type="GO" id="GO:0003961">
    <property type="term" value="F:O-acetylhomoserine aminocarboxypropyltransferase activity"/>
    <property type="evidence" value="ECO:0007669"/>
    <property type="project" value="TreeGrafter"/>
</dbReference>
<dbReference type="InterPro" id="IPR015424">
    <property type="entry name" value="PyrdxlP-dep_Trfase"/>
</dbReference>
<comment type="cofactor">
    <cofactor evidence="1 4">
        <name>pyridoxal 5'-phosphate</name>
        <dbReference type="ChEBI" id="CHEBI:597326"/>
    </cofactor>
</comment>
<dbReference type="EMBL" id="CP035485">
    <property type="protein sequence ID" value="QDI90397.1"/>
    <property type="molecule type" value="Genomic_DNA"/>
</dbReference>
<evidence type="ECO:0000313" key="6">
    <source>
        <dbReference type="EMBL" id="QDI90397.1"/>
    </source>
</evidence>
<keyword evidence="7" id="KW-1185">Reference proteome</keyword>
<dbReference type="GO" id="GO:0030170">
    <property type="term" value="F:pyridoxal phosphate binding"/>
    <property type="evidence" value="ECO:0007669"/>
    <property type="project" value="InterPro"/>
</dbReference>
<dbReference type="OrthoDB" id="9787096at2"/>
<feature type="domain" description="YhfS-like C-terminal" evidence="5">
    <location>
        <begin position="258"/>
        <end position="356"/>
    </location>
</feature>
<dbReference type="PANTHER" id="PTHR43797">
    <property type="entry name" value="HOMOCYSTEINE/CYSTEINE SYNTHASE"/>
    <property type="match status" value="1"/>
</dbReference>
<dbReference type="GO" id="GO:0019346">
    <property type="term" value="P:transsulfuration"/>
    <property type="evidence" value="ECO:0007669"/>
    <property type="project" value="InterPro"/>
</dbReference>
<keyword evidence="3 4" id="KW-0663">Pyridoxal phosphate</keyword>
<evidence type="ECO:0000313" key="7">
    <source>
        <dbReference type="Proteomes" id="UP000319756"/>
    </source>
</evidence>
<dbReference type="GO" id="GO:0005737">
    <property type="term" value="C:cytoplasm"/>
    <property type="evidence" value="ECO:0007669"/>
    <property type="project" value="TreeGrafter"/>
</dbReference>
<reference evidence="7" key="1">
    <citation type="submission" date="2019-01" db="EMBL/GenBank/DDBJ databases">
        <title>Genomic analysis of Salicibibacter sp. NKC3-5.</title>
        <authorList>
            <person name="Oh Y.J."/>
        </authorList>
    </citation>
    <scope>NUCLEOTIDE SEQUENCE [LARGE SCALE GENOMIC DNA]</scope>
    <source>
        <strain evidence="7">NKC3-5</strain>
    </source>
</reference>
<gene>
    <name evidence="6" type="ORF">EPH95_03715</name>
</gene>
<dbReference type="InterPro" id="IPR015421">
    <property type="entry name" value="PyrdxlP-dep_Trfase_major"/>
</dbReference>
<dbReference type="PANTHER" id="PTHR43797:SF2">
    <property type="entry name" value="HOMOCYSTEINE_CYSTEINE SYNTHASE"/>
    <property type="match status" value="1"/>
</dbReference>
<organism evidence="6 7">
    <name type="scientific">Salicibibacter halophilus</name>
    <dbReference type="NCBI Taxonomy" id="2502791"/>
    <lineage>
        <taxon>Bacteria</taxon>
        <taxon>Bacillati</taxon>
        <taxon>Bacillota</taxon>
        <taxon>Bacilli</taxon>
        <taxon>Bacillales</taxon>
        <taxon>Bacillaceae</taxon>
        <taxon>Salicibibacter</taxon>
    </lineage>
</organism>
<dbReference type="GO" id="GO:0071269">
    <property type="term" value="P:L-homocysteine biosynthetic process"/>
    <property type="evidence" value="ECO:0007669"/>
    <property type="project" value="TreeGrafter"/>
</dbReference>
<evidence type="ECO:0000256" key="1">
    <source>
        <dbReference type="ARBA" id="ARBA00001933"/>
    </source>
</evidence>
<keyword evidence="2 6" id="KW-0808">Transferase</keyword>
<dbReference type="RefSeq" id="WP_142087482.1">
    <property type="nucleotide sequence ID" value="NZ_CP035485.1"/>
</dbReference>
<evidence type="ECO:0000259" key="5">
    <source>
        <dbReference type="Pfam" id="PF22475"/>
    </source>
</evidence>
<dbReference type="Pfam" id="PF22475">
    <property type="entry name" value="YhfS-like_C"/>
    <property type="match status" value="1"/>
</dbReference>
<comment type="similarity">
    <text evidence="4">Belongs to the trans-sulfuration enzymes family.</text>
</comment>
<dbReference type="GO" id="GO:0008483">
    <property type="term" value="F:transaminase activity"/>
    <property type="evidence" value="ECO:0007669"/>
    <property type="project" value="UniProtKB-KW"/>
</dbReference>
<proteinExistence type="inferred from homology"/>
<accession>A0A514LEW5</accession>
<sequence>MTSPVLPTLTIEEAKRMQFRIVHAISRHFSGHDIFHLGDVGVHPEGMRPQTTAQVEKVMADVFETEDAGLVRGSGTGAIRVLLSALAEPGETIYIHDAPVYTTTAETLRMLGLHTAVVDYNDLGAVRKAVRKNRGKVFYIQHARQQPEDRYDLQGLIETVKNEVPELPVVTDDNYCVLKVPAIGVELGADYSTFSGFKVLGPEGVGVIAGKHEAVDIVRGRNYSGGGQVQGPEATDFMRMMTFAPVSLAVQNEQVDILCERLNEGEVPGIHKAYVTNSQSKNVIVELEEPIAAQVIEKSAKHGAAVYPVGAESRYEILPMIYRVSGSFSKAHPALKEYGLRINPMKSDANHVIRILGNILSEG</sequence>
<dbReference type="AlphaFoldDB" id="A0A514LEW5"/>
<protein>
    <submittedName>
        <fullName evidence="6">Aminotransferase class V-fold PLP-dependent enzyme</fullName>
    </submittedName>
</protein>
<dbReference type="Pfam" id="PF01053">
    <property type="entry name" value="Cys_Met_Meta_PP"/>
    <property type="match status" value="1"/>
</dbReference>